<dbReference type="InterPro" id="IPR027278">
    <property type="entry name" value="ACCD_DCysDesulf"/>
</dbReference>
<dbReference type="GO" id="GO:0016747">
    <property type="term" value="F:acyltransferase activity, transferring groups other than amino-acyl groups"/>
    <property type="evidence" value="ECO:0007669"/>
    <property type="project" value="InterPro"/>
</dbReference>
<comment type="caution">
    <text evidence="5">The sequence shown here is derived from an EMBL/GenBank/DDBJ whole genome shotgun (WGS) entry which is preliminary data.</text>
</comment>
<dbReference type="SUPFAM" id="SSF55729">
    <property type="entry name" value="Acyl-CoA N-acyltransferases (Nat)"/>
    <property type="match status" value="1"/>
</dbReference>
<protein>
    <submittedName>
        <fullName evidence="5">1-aminocyclopropane-1-carboxylate deaminase</fullName>
    </submittedName>
</protein>
<dbReference type="Gene3D" id="3.40.50.1100">
    <property type="match status" value="2"/>
</dbReference>
<dbReference type="CDD" id="cd04301">
    <property type="entry name" value="NAT_SF"/>
    <property type="match status" value="1"/>
</dbReference>
<proteinExistence type="inferred from homology"/>
<feature type="domain" description="N-acetyltransferase" evidence="4">
    <location>
        <begin position="303"/>
        <end position="448"/>
    </location>
</feature>
<evidence type="ECO:0000313" key="5">
    <source>
        <dbReference type="EMBL" id="RAW56790.1"/>
    </source>
</evidence>
<dbReference type="InterPro" id="IPR001926">
    <property type="entry name" value="TrpB-like_PALP"/>
</dbReference>
<evidence type="ECO:0000256" key="1">
    <source>
        <dbReference type="ARBA" id="ARBA00001933"/>
    </source>
</evidence>
<dbReference type="Pfam" id="PF00583">
    <property type="entry name" value="Acetyltransf_1"/>
    <property type="match status" value="1"/>
</dbReference>
<dbReference type="EMBL" id="PRLD01000009">
    <property type="protein sequence ID" value="RAW56790.1"/>
    <property type="molecule type" value="Genomic_DNA"/>
</dbReference>
<dbReference type="SUPFAM" id="SSF53686">
    <property type="entry name" value="Tryptophan synthase beta subunit-like PLP-dependent enzymes"/>
    <property type="match status" value="1"/>
</dbReference>
<dbReference type="Gene3D" id="3.40.630.30">
    <property type="match status" value="1"/>
</dbReference>
<sequence length="455" mass="51339">MQYKTPVVQIPNDDNDIYIKRDDLIPFSFGGNKVRIALEFISDMKKQGKDCIVGYGNARSNLSRALANLCYQFKIPCHIISPADEDGTRIDTYNSKMVLACNAEFHYCKKTNVKETIEQVLKELRDKGLKPYYIYGDSAGKGNEHTPLRAYVKVYEDIKGQFDYIFLATGTGMTQGGLLAGKAIHGGTEKIVGISVARNSIQETAVLKNSLECFSTRIQKIDCGEINVEDAYLCDGYGTYNRQIEKTIHQQLICNGMPLDPTYTGKAFWGMQEYIKKNKILGKKVLFIHTGGTPLFFDYMNGIRLLEAPSKEAVEEAVIRLENRLVPSLTDRKINISQYSEKLAHYGKVWTHYDMGKPVSIIAGYFNDETTRTAYLSMLAVAEEYQGKRLASSLLSEFEDYAIKSGMNYVKLEVRKHNFVAQKLYNKFGYKIIGDASDTSYYMQKTLENLSGGGH</sequence>
<evidence type="ECO:0000259" key="4">
    <source>
        <dbReference type="PROSITE" id="PS51186"/>
    </source>
</evidence>
<dbReference type="GO" id="GO:0019148">
    <property type="term" value="F:D-cysteine desulfhydrase activity"/>
    <property type="evidence" value="ECO:0007669"/>
    <property type="project" value="TreeGrafter"/>
</dbReference>
<organism evidence="5 6">
    <name type="scientific">Faecalibacterium prausnitzii</name>
    <dbReference type="NCBI Taxonomy" id="853"/>
    <lineage>
        <taxon>Bacteria</taxon>
        <taxon>Bacillati</taxon>
        <taxon>Bacillota</taxon>
        <taxon>Clostridia</taxon>
        <taxon>Eubacteriales</taxon>
        <taxon>Oscillospiraceae</taxon>
        <taxon>Faecalibacterium</taxon>
    </lineage>
</organism>
<keyword evidence="3" id="KW-0663">Pyridoxal phosphate</keyword>
<evidence type="ECO:0000313" key="6">
    <source>
        <dbReference type="Proteomes" id="UP000251281"/>
    </source>
</evidence>
<accession>A0A329U6C5</accession>
<dbReference type="AlphaFoldDB" id="A0A329U6C5"/>
<gene>
    <name evidence="5" type="ORF">C4N24_09995</name>
</gene>
<name>A0A329U6C5_9FIRM</name>
<dbReference type="GO" id="GO:1901605">
    <property type="term" value="P:alpha-amino acid metabolic process"/>
    <property type="evidence" value="ECO:0007669"/>
    <property type="project" value="UniProtKB-ARBA"/>
</dbReference>
<dbReference type="Proteomes" id="UP000251281">
    <property type="component" value="Unassembled WGS sequence"/>
</dbReference>
<dbReference type="Pfam" id="PF00291">
    <property type="entry name" value="PALP"/>
    <property type="match status" value="1"/>
</dbReference>
<comment type="similarity">
    <text evidence="2">Belongs to the ACC deaminase/D-cysteine desulfhydrase family.</text>
</comment>
<comment type="cofactor">
    <cofactor evidence="1">
        <name>pyridoxal 5'-phosphate</name>
        <dbReference type="ChEBI" id="CHEBI:597326"/>
    </cofactor>
</comment>
<dbReference type="InterPro" id="IPR016181">
    <property type="entry name" value="Acyl_CoA_acyltransferase"/>
</dbReference>
<evidence type="ECO:0000256" key="2">
    <source>
        <dbReference type="ARBA" id="ARBA00008639"/>
    </source>
</evidence>
<reference evidence="5 6" key="1">
    <citation type="submission" date="2018-02" db="EMBL/GenBank/DDBJ databases">
        <title>Complete genome sequencing of Faecalibacterium prausnitzii strains isolated from the human gut.</title>
        <authorList>
            <person name="Fitzgerald B.C."/>
            <person name="Shkoporov A.N."/>
            <person name="Ross P.R."/>
            <person name="Hill C."/>
        </authorList>
    </citation>
    <scope>NUCLEOTIDE SEQUENCE [LARGE SCALE GENOMIC DNA]</scope>
    <source>
        <strain evidence="5 6">APC923/51-1</strain>
    </source>
</reference>
<dbReference type="InterPro" id="IPR000182">
    <property type="entry name" value="GNAT_dom"/>
</dbReference>
<dbReference type="PROSITE" id="PS51186">
    <property type="entry name" value="GNAT"/>
    <property type="match status" value="1"/>
</dbReference>
<dbReference type="PANTHER" id="PTHR43780">
    <property type="entry name" value="1-AMINOCYCLOPROPANE-1-CARBOXYLATE DEAMINASE-RELATED"/>
    <property type="match status" value="1"/>
</dbReference>
<dbReference type="InterPro" id="IPR036052">
    <property type="entry name" value="TrpB-like_PALP_sf"/>
</dbReference>
<evidence type="ECO:0000256" key="3">
    <source>
        <dbReference type="ARBA" id="ARBA00022898"/>
    </source>
</evidence>
<dbReference type="PANTHER" id="PTHR43780:SF2">
    <property type="entry name" value="1-AMINOCYCLOPROPANE-1-CARBOXYLATE DEAMINASE-RELATED"/>
    <property type="match status" value="1"/>
</dbReference>